<name>A0A844H089_9CHRO</name>
<comment type="caution">
    <text evidence="2">The sequence shown here is derived from an EMBL/GenBank/DDBJ whole genome shotgun (WGS) entry which is preliminary data.</text>
</comment>
<accession>A0A844H089</accession>
<dbReference type="Pfam" id="PF00565">
    <property type="entry name" value="SNase"/>
    <property type="match status" value="1"/>
</dbReference>
<dbReference type="Proteomes" id="UP000437131">
    <property type="component" value="Unassembled WGS sequence"/>
</dbReference>
<evidence type="ECO:0000259" key="1">
    <source>
        <dbReference type="Pfam" id="PF00565"/>
    </source>
</evidence>
<dbReference type="EMBL" id="WMIA01000040">
    <property type="protein sequence ID" value="MTF40648.1"/>
    <property type="molecule type" value="Genomic_DNA"/>
</dbReference>
<proteinExistence type="predicted"/>
<dbReference type="Gene3D" id="2.40.50.90">
    <property type="match status" value="1"/>
</dbReference>
<reference evidence="2 3" key="1">
    <citation type="submission" date="2019-11" db="EMBL/GenBank/DDBJ databases">
        <title>Isolation of a new High Light Tolerant Cyanobacteria.</title>
        <authorList>
            <person name="Dobson Z."/>
            <person name="Vaughn N."/>
            <person name="Vaughn M."/>
            <person name="Fromme P."/>
            <person name="Mazor Y."/>
        </authorList>
    </citation>
    <scope>NUCLEOTIDE SEQUENCE [LARGE SCALE GENOMIC DNA]</scope>
    <source>
        <strain evidence="2 3">0216</strain>
    </source>
</reference>
<sequence length="276" mass="32434">MAFILIKGRFHVVGYSPDGDSIRFQAYNLEHWSKLQGISPELNEENHAQIRLIGIDSLETHFRQCQQSVKWALNAAHFLLESLEIDEVKWNEEKNIIISAQDKIEGFILVKKTDQHGRPLAFVFKGEIDHPDGEEFFLPINLFFESVNYQSLLSGQSYPTYYRGIAPTLRKKMTWAVNQARKNKKGLWEFDLTNHGFNVWDLFDEEKTVIILPKLFRRLVSYLETSDNLDYFKHSVVKSEKVLILPNKRKKLFRDIIIQDEHFFKLSELPEDLVYL</sequence>
<dbReference type="RefSeq" id="WP_015220559.1">
    <property type="nucleotide sequence ID" value="NZ_WMIA01000040.1"/>
</dbReference>
<dbReference type="SUPFAM" id="SSF50199">
    <property type="entry name" value="Staphylococcal nuclease"/>
    <property type="match status" value="1"/>
</dbReference>
<dbReference type="InterPro" id="IPR016071">
    <property type="entry name" value="Staphylococal_nuclease_OB-fold"/>
</dbReference>
<protein>
    <recommendedName>
        <fullName evidence="1">TNase-like domain-containing protein</fullName>
    </recommendedName>
</protein>
<feature type="domain" description="TNase-like" evidence="1">
    <location>
        <begin position="49"/>
        <end position="189"/>
    </location>
</feature>
<gene>
    <name evidence="2" type="ORF">GGC33_17210</name>
</gene>
<organism evidence="2 3">
    <name type="scientific">Cyanobacterium aponinum 0216</name>
    <dbReference type="NCBI Taxonomy" id="2676140"/>
    <lineage>
        <taxon>Bacteria</taxon>
        <taxon>Bacillati</taxon>
        <taxon>Cyanobacteriota</taxon>
        <taxon>Cyanophyceae</taxon>
        <taxon>Oscillatoriophycideae</taxon>
        <taxon>Chroococcales</taxon>
        <taxon>Geminocystaceae</taxon>
        <taxon>Cyanobacterium</taxon>
    </lineage>
</organism>
<dbReference type="InterPro" id="IPR035437">
    <property type="entry name" value="SNase_OB-fold_sf"/>
</dbReference>
<evidence type="ECO:0000313" key="2">
    <source>
        <dbReference type="EMBL" id="MTF40648.1"/>
    </source>
</evidence>
<evidence type="ECO:0000313" key="3">
    <source>
        <dbReference type="Proteomes" id="UP000437131"/>
    </source>
</evidence>
<dbReference type="AlphaFoldDB" id="A0A844H089"/>